<evidence type="ECO:0000259" key="1">
    <source>
        <dbReference type="Pfam" id="PF06722"/>
    </source>
</evidence>
<dbReference type="AlphaFoldDB" id="A0A6V8LML6"/>
<proteinExistence type="predicted"/>
<sequence length="419" mass="46463">MRILCIPYSHTFSHLARPLAVALELRRRGHEVHFAGESPKLRHVSEAGFQAHPLFEPDPKALFDRIREGTLRFVTTKELNRMIEADLELAGRLRPDVVLTDGRFSAAISMQLGGHRHAAIVNVSSCEYRALPYVPLFEGVPERLAPQGSLVRRVLNRVNLAVEMTVFDTAMGDFSRLSRRHSLRKRVTATNCLTGADMTLLADIPEYFPTRTLPADTRYVGPLGWELPQGRPDWWPLPRRDGPMIYMTMGTTGIPEFFQRVTDVFEAEGWNAVITTGGQTRDVASPSRFIRIEEFVDGELVIVESDVVVCHGGNGSVYQALRLGKPIVGIPTIPDQKFNMRRVQALGAGLTVTPEAFLRSPASLKQAVERVLEDAAYTSAARRLGQIIQTRDAPRACAEALESLGAGGPPPLRAWQTVK</sequence>
<dbReference type="SUPFAM" id="SSF53756">
    <property type="entry name" value="UDP-Glycosyltransferase/glycogen phosphorylase"/>
    <property type="match status" value="1"/>
</dbReference>
<accession>A0A6V8LML6</accession>
<dbReference type="EMBL" id="BLTE01000007">
    <property type="protein sequence ID" value="GFK93913.1"/>
    <property type="molecule type" value="Genomic_DNA"/>
</dbReference>
<protein>
    <submittedName>
        <fullName evidence="2">PGL/p-HBAD biosynthesis glycosyltransferase</fullName>
        <ecNumber evidence="2">2.4.1.-</ecNumber>
    </submittedName>
</protein>
<keyword evidence="2" id="KW-0328">Glycosyltransferase</keyword>
<dbReference type="PANTHER" id="PTHR21015">
    <property type="entry name" value="UDP-N-ACETYLGLUCOSAMINE--N-ACETYLMURAMYL-(PENTAPEPTIDE) PYROPHOSPHORYL-UNDECAPRENOL N-ACETYLGLUCOSAMINE TRANSFERASE 1"/>
    <property type="match status" value="1"/>
</dbReference>
<gene>
    <name evidence="2" type="ORF">NNJEOMEG_01751</name>
</gene>
<dbReference type="GO" id="GO:0008194">
    <property type="term" value="F:UDP-glycosyltransferase activity"/>
    <property type="evidence" value="ECO:0007669"/>
    <property type="project" value="InterPro"/>
</dbReference>
<keyword evidence="2" id="KW-0808">Transferase</keyword>
<dbReference type="Proteomes" id="UP000494245">
    <property type="component" value="Unassembled WGS sequence"/>
</dbReference>
<keyword evidence="3" id="KW-1185">Reference proteome</keyword>
<feature type="domain" description="Erythromycin biosynthesis protein CIII-like C-terminal" evidence="1">
    <location>
        <begin position="277"/>
        <end position="403"/>
    </location>
</feature>
<dbReference type="Pfam" id="PF06722">
    <property type="entry name" value="EryCIII-like_C"/>
    <property type="match status" value="1"/>
</dbReference>
<dbReference type="PANTHER" id="PTHR21015:SF22">
    <property type="entry name" value="GLYCOSYLTRANSFERASE"/>
    <property type="match status" value="1"/>
</dbReference>
<evidence type="ECO:0000313" key="3">
    <source>
        <dbReference type="Proteomes" id="UP000494245"/>
    </source>
</evidence>
<name>A0A6V8LML6_9BACT</name>
<dbReference type="EC" id="2.4.1.-" evidence="2"/>
<dbReference type="InterPro" id="IPR010610">
    <property type="entry name" value="EryCIII-like_C"/>
</dbReference>
<evidence type="ECO:0000313" key="2">
    <source>
        <dbReference type="EMBL" id="GFK93913.1"/>
    </source>
</evidence>
<dbReference type="GO" id="GO:0016758">
    <property type="term" value="F:hexosyltransferase activity"/>
    <property type="evidence" value="ECO:0007669"/>
    <property type="project" value="UniProtKB-ARBA"/>
</dbReference>
<dbReference type="Gene3D" id="3.40.50.2000">
    <property type="entry name" value="Glycogen Phosphorylase B"/>
    <property type="match status" value="2"/>
</dbReference>
<dbReference type="InterPro" id="IPR002213">
    <property type="entry name" value="UDP_glucos_trans"/>
</dbReference>
<organism evidence="2 3">
    <name type="scientific">Fundidesulfovibrio magnetotacticus</name>
    <dbReference type="NCBI Taxonomy" id="2730080"/>
    <lineage>
        <taxon>Bacteria</taxon>
        <taxon>Pseudomonadati</taxon>
        <taxon>Thermodesulfobacteriota</taxon>
        <taxon>Desulfovibrionia</taxon>
        <taxon>Desulfovibrionales</taxon>
        <taxon>Desulfovibrionaceae</taxon>
        <taxon>Fundidesulfovibrio</taxon>
    </lineage>
</organism>
<dbReference type="CDD" id="cd03784">
    <property type="entry name" value="GT1_Gtf-like"/>
    <property type="match status" value="1"/>
</dbReference>
<dbReference type="RefSeq" id="WP_173083464.1">
    <property type="nucleotide sequence ID" value="NZ_BLTE01000007.1"/>
</dbReference>
<reference evidence="2 3" key="2">
    <citation type="submission" date="2020-05" db="EMBL/GenBank/DDBJ databases">
        <title>Draft genome sequence of Desulfovibrio sp. strainFSS-1.</title>
        <authorList>
            <person name="Shimoshige H."/>
            <person name="Kobayashi H."/>
            <person name="Maekawa T."/>
        </authorList>
    </citation>
    <scope>NUCLEOTIDE SEQUENCE [LARGE SCALE GENOMIC DNA]</scope>
    <source>
        <strain evidence="2 3">SIID29052-01</strain>
    </source>
</reference>
<comment type="caution">
    <text evidence="2">The sequence shown here is derived from an EMBL/GenBank/DDBJ whole genome shotgun (WGS) entry which is preliminary data.</text>
</comment>
<reference evidence="2 3" key="1">
    <citation type="submission" date="2020-04" db="EMBL/GenBank/DDBJ databases">
        <authorList>
            <consortium name="Desulfovibrio sp. FSS-1 genome sequencing consortium"/>
            <person name="Shimoshige H."/>
            <person name="Kobayashi H."/>
            <person name="Maekawa T."/>
        </authorList>
    </citation>
    <scope>NUCLEOTIDE SEQUENCE [LARGE SCALE GENOMIC DNA]</scope>
    <source>
        <strain evidence="2 3">SIID29052-01</strain>
    </source>
</reference>